<dbReference type="AlphaFoldDB" id="A0A9N7RI80"/>
<feature type="transmembrane region" description="Helical" evidence="1">
    <location>
        <begin position="61"/>
        <end position="80"/>
    </location>
</feature>
<keyword evidence="1" id="KW-1133">Transmembrane helix</keyword>
<accession>A0A9N7RI80</accession>
<feature type="non-terminal residue" evidence="2">
    <location>
        <position position="110"/>
    </location>
</feature>
<evidence type="ECO:0000313" key="3">
    <source>
        <dbReference type="Proteomes" id="UP001153555"/>
    </source>
</evidence>
<feature type="transmembrane region" description="Helical" evidence="1">
    <location>
        <begin position="86"/>
        <end position="108"/>
    </location>
</feature>
<keyword evidence="1" id="KW-0472">Membrane</keyword>
<name>A0A9N7RI80_STRHE</name>
<keyword evidence="3" id="KW-1185">Reference proteome</keyword>
<proteinExistence type="predicted"/>
<comment type="caution">
    <text evidence="2">The sequence shown here is derived from an EMBL/GenBank/DDBJ whole genome shotgun (WGS) entry which is preliminary data.</text>
</comment>
<evidence type="ECO:0000313" key="2">
    <source>
        <dbReference type="EMBL" id="CAA0828931.1"/>
    </source>
</evidence>
<gene>
    <name evidence="2" type="ORF">SHERM_24552</name>
</gene>
<dbReference type="Proteomes" id="UP001153555">
    <property type="component" value="Unassembled WGS sequence"/>
</dbReference>
<keyword evidence="1" id="KW-0812">Transmembrane</keyword>
<organism evidence="2 3">
    <name type="scientific">Striga hermonthica</name>
    <name type="common">Purple witchweed</name>
    <name type="synonym">Buchnera hermonthica</name>
    <dbReference type="NCBI Taxonomy" id="68872"/>
    <lineage>
        <taxon>Eukaryota</taxon>
        <taxon>Viridiplantae</taxon>
        <taxon>Streptophyta</taxon>
        <taxon>Embryophyta</taxon>
        <taxon>Tracheophyta</taxon>
        <taxon>Spermatophyta</taxon>
        <taxon>Magnoliopsida</taxon>
        <taxon>eudicotyledons</taxon>
        <taxon>Gunneridae</taxon>
        <taxon>Pentapetalae</taxon>
        <taxon>asterids</taxon>
        <taxon>lamiids</taxon>
        <taxon>Lamiales</taxon>
        <taxon>Orobanchaceae</taxon>
        <taxon>Buchnereae</taxon>
        <taxon>Striga</taxon>
    </lineage>
</organism>
<protein>
    <submittedName>
        <fullName evidence="2">Uncharacterized protein</fullName>
    </submittedName>
</protein>
<dbReference type="EMBL" id="CACSLK010027758">
    <property type="protein sequence ID" value="CAA0828931.1"/>
    <property type="molecule type" value="Genomic_DNA"/>
</dbReference>
<sequence>LRREGKSRARQIRYVSPLVGVNALHPYTFSNRIPKRKKCSKICPTELQTQTQNEFLPIFSLLKPHICIFTVANAFLFFIYQFSPSFYQNASFVLNLYSPILYILYIYIYV</sequence>
<reference evidence="2" key="1">
    <citation type="submission" date="2019-12" db="EMBL/GenBank/DDBJ databases">
        <authorList>
            <person name="Scholes J."/>
        </authorList>
    </citation>
    <scope>NUCLEOTIDE SEQUENCE</scope>
</reference>
<evidence type="ECO:0000256" key="1">
    <source>
        <dbReference type="SAM" id="Phobius"/>
    </source>
</evidence>
<feature type="non-terminal residue" evidence="2">
    <location>
        <position position="1"/>
    </location>
</feature>